<keyword evidence="2" id="KW-1185">Reference proteome</keyword>
<reference evidence="2" key="1">
    <citation type="submission" date="2016-10" db="EMBL/GenBank/DDBJ databases">
        <authorList>
            <person name="Varghese N."/>
            <person name="Submissions S."/>
        </authorList>
    </citation>
    <scope>NUCLEOTIDE SEQUENCE [LARGE SCALE GENOMIC DNA]</scope>
    <source>
        <strain evidence="2">DSM 26921</strain>
    </source>
</reference>
<evidence type="ECO:0000313" key="2">
    <source>
        <dbReference type="Proteomes" id="UP000199658"/>
    </source>
</evidence>
<name>A0A1I6FX00_9RHOB</name>
<gene>
    <name evidence="1" type="ORF">SAMN04488002_0481</name>
</gene>
<dbReference type="EMBL" id="FOYO01000001">
    <property type="protein sequence ID" value="SFR34441.1"/>
    <property type="molecule type" value="Genomic_DNA"/>
</dbReference>
<proteinExistence type="predicted"/>
<dbReference type="Proteomes" id="UP000199658">
    <property type="component" value="Unassembled WGS sequence"/>
</dbReference>
<sequence>MSLRKFALILVLPFAACLDVESDATIGEDEVITSETTMILGRQLFDMMQMMGPQAGALCPPNSEKVETPESVSCTSRHTMTIDEAIEQANEAKTEDPFFSEMEFVRLDDERLKISLPLDFENIEGKPAELTADNPMFSMITNGLEGSEIVVRLRGLEIESSNGAISEDGTMVELVIPTLEILQPSGTLPETFEVVLKYRDCGFFGC</sequence>
<dbReference type="OrthoDB" id="7845835at2"/>
<dbReference type="AlphaFoldDB" id="A0A1I6FX00"/>
<dbReference type="RefSeq" id="WP_090212026.1">
    <property type="nucleotide sequence ID" value="NZ_FOYO01000001.1"/>
</dbReference>
<protein>
    <submittedName>
        <fullName evidence="1">Uncharacterized protein</fullName>
    </submittedName>
</protein>
<evidence type="ECO:0000313" key="1">
    <source>
        <dbReference type="EMBL" id="SFR34441.1"/>
    </source>
</evidence>
<accession>A0A1I6FX00</accession>
<organism evidence="1 2">
    <name type="scientific">Litoreibacter janthinus</name>
    <dbReference type="NCBI Taxonomy" id="670154"/>
    <lineage>
        <taxon>Bacteria</taxon>
        <taxon>Pseudomonadati</taxon>
        <taxon>Pseudomonadota</taxon>
        <taxon>Alphaproteobacteria</taxon>
        <taxon>Rhodobacterales</taxon>
        <taxon>Roseobacteraceae</taxon>
        <taxon>Litoreibacter</taxon>
    </lineage>
</organism>